<dbReference type="RefSeq" id="WP_019941035.1">
    <property type="nucleotide sequence ID" value="NZ_BMLI01000002.1"/>
</dbReference>
<evidence type="ECO:0000256" key="1">
    <source>
        <dbReference type="SAM" id="Phobius"/>
    </source>
</evidence>
<protein>
    <submittedName>
        <fullName evidence="2">Uncharacterized protein</fullName>
    </submittedName>
</protein>
<proteinExistence type="predicted"/>
<gene>
    <name evidence="2" type="ORF">GCM10010967_44180</name>
</gene>
<feature type="transmembrane region" description="Helical" evidence="1">
    <location>
        <begin position="72"/>
        <end position="92"/>
    </location>
</feature>
<evidence type="ECO:0000313" key="2">
    <source>
        <dbReference type="EMBL" id="GGN04394.1"/>
    </source>
</evidence>
<sequence>MEKYWDQFAISVVISLIGCLAHTVYVAVKKGFENVQERDAVVVFAEVLGCCAAIKIIYLSFDPSLCRPESRIDLAFLSLGGYMMLLVSCKNLQAKFKEVK</sequence>
<feature type="transmembrane region" description="Helical" evidence="1">
    <location>
        <begin position="40"/>
        <end position="60"/>
    </location>
</feature>
<dbReference type="PROSITE" id="PS51257">
    <property type="entry name" value="PROKAR_LIPOPROTEIN"/>
    <property type="match status" value="1"/>
</dbReference>
<keyword evidence="1" id="KW-0472">Membrane</keyword>
<keyword evidence="1" id="KW-1133">Transmembrane helix</keyword>
<accession>A0ABQ2IBY8</accession>
<keyword evidence="3" id="KW-1185">Reference proteome</keyword>
<dbReference type="Proteomes" id="UP000632339">
    <property type="component" value="Unassembled WGS sequence"/>
</dbReference>
<reference evidence="3" key="1">
    <citation type="journal article" date="2019" name="Int. J. Syst. Evol. Microbiol.">
        <title>The Global Catalogue of Microorganisms (GCM) 10K type strain sequencing project: providing services to taxonomists for standard genome sequencing and annotation.</title>
        <authorList>
            <consortium name="The Broad Institute Genomics Platform"/>
            <consortium name="The Broad Institute Genome Sequencing Center for Infectious Disease"/>
            <person name="Wu L."/>
            <person name="Ma J."/>
        </authorList>
    </citation>
    <scope>NUCLEOTIDE SEQUENCE [LARGE SCALE GENOMIC DNA]</scope>
    <source>
        <strain evidence="3">CGMCC 1.6375</strain>
    </source>
</reference>
<organism evidence="2 3">
    <name type="scientific">Dyadobacter beijingensis</name>
    <dbReference type="NCBI Taxonomy" id="365489"/>
    <lineage>
        <taxon>Bacteria</taxon>
        <taxon>Pseudomonadati</taxon>
        <taxon>Bacteroidota</taxon>
        <taxon>Cytophagia</taxon>
        <taxon>Cytophagales</taxon>
        <taxon>Spirosomataceae</taxon>
        <taxon>Dyadobacter</taxon>
    </lineage>
</organism>
<evidence type="ECO:0000313" key="3">
    <source>
        <dbReference type="Proteomes" id="UP000632339"/>
    </source>
</evidence>
<feature type="transmembrane region" description="Helical" evidence="1">
    <location>
        <begin position="6"/>
        <end position="28"/>
    </location>
</feature>
<dbReference type="EMBL" id="BMLI01000002">
    <property type="protein sequence ID" value="GGN04394.1"/>
    <property type="molecule type" value="Genomic_DNA"/>
</dbReference>
<name>A0ABQ2IBY8_9BACT</name>
<comment type="caution">
    <text evidence="2">The sequence shown here is derived from an EMBL/GenBank/DDBJ whole genome shotgun (WGS) entry which is preliminary data.</text>
</comment>
<keyword evidence="1" id="KW-0812">Transmembrane</keyword>